<dbReference type="InterPro" id="IPR043128">
    <property type="entry name" value="Rev_trsase/Diguanyl_cyclase"/>
</dbReference>
<dbReference type="PANTHER" id="PTHR47027:SF20">
    <property type="entry name" value="REVERSE TRANSCRIPTASE-LIKE PROTEIN WITH RNA-DIRECTED DNA POLYMERASE DOMAIN"/>
    <property type="match status" value="1"/>
</dbReference>
<dbReference type="VEuPathDB" id="VectorBase:ISCW003796"/>
<accession>B7PEB7</accession>
<reference evidence="4 6" key="1">
    <citation type="submission" date="2008-03" db="EMBL/GenBank/DDBJ databases">
        <title>Annotation of Ixodes scapularis.</title>
        <authorList>
            <consortium name="Ixodes scapularis Genome Project Consortium"/>
            <person name="Caler E."/>
            <person name="Hannick L.I."/>
            <person name="Bidwell S."/>
            <person name="Joardar V."/>
            <person name="Thiagarajan M."/>
            <person name="Amedeo P."/>
            <person name="Galinsky K.J."/>
            <person name="Schobel S."/>
            <person name="Inman J."/>
            <person name="Hostetler J."/>
            <person name="Miller J."/>
            <person name="Hammond M."/>
            <person name="Megy K."/>
            <person name="Lawson D."/>
            <person name="Kodira C."/>
            <person name="Sutton G."/>
            <person name="Meyer J."/>
            <person name="Hill C.A."/>
            <person name="Birren B."/>
            <person name="Nene V."/>
            <person name="Collins F."/>
            <person name="Alarcon-Chaidez F."/>
            <person name="Wikel S."/>
            <person name="Strausberg R."/>
        </authorList>
    </citation>
    <scope>NUCLEOTIDE SEQUENCE [LARGE SCALE GENOMIC DNA]</scope>
    <source>
        <strain evidence="6">Wikel</strain>
        <strain evidence="4">Wikel colony</strain>
    </source>
</reference>
<organism>
    <name type="scientific">Ixodes scapularis</name>
    <name type="common">Black-legged tick</name>
    <name type="synonym">Deer tick</name>
    <dbReference type="NCBI Taxonomy" id="6945"/>
    <lineage>
        <taxon>Eukaryota</taxon>
        <taxon>Metazoa</taxon>
        <taxon>Ecdysozoa</taxon>
        <taxon>Arthropoda</taxon>
        <taxon>Chelicerata</taxon>
        <taxon>Arachnida</taxon>
        <taxon>Acari</taxon>
        <taxon>Parasitiformes</taxon>
        <taxon>Ixodida</taxon>
        <taxon>Ixodoidea</taxon>
        <taxon>Ixodidae</taxon>
        <taxon>Ixodinae</taxon>
        <taxon>Ixodes</taxon>
    </lineage>
</organism>
<keyword evidence="2" id="KW-0732">Signal</keyword>
<proteinExistence type="predicted"/>
<dbReference type="HOGENOM" id="CLU_1645587_0_0_1"/>
<dbReference type="PaxDb" id="6945-B7PEB7"/>
<dbReference type="EMBL" id="ABJB011002779">
    <property type="status" value="NOT_ANNOTATED_CDS"/>
    <property type="molecule type" value="Genomic_DNA"/>
</dbReference>
<protein>
    <recommendedName>
        <fullName evidence="3">Reverse transcriptase domain-containing protein</fullName>
    </recommendedName>
</protein>
<dbReference type="GO" id="GO:0071897">
    <property type="term" value="P:DNA biosynthetic process"/>
    <property type="evidence" value="ECO:0007669"/>
    <property type="project" value="UniProtKB-ARBA"/>
</dbReference>
<feature type="domain" description="Reverse transcriptase" evidence="3">
    <location>
        <begin position="1"/>
        <end position="97"/>
    </location>
</feature>
<dbReference type="Pfam" id="PF00078">
    <property type="entry name" value="RVT_1"/>
    <property type="match status" value="1"/>
</dbReference>
<evidence type="ECO:0000313" key="5">
    <source>
        <dbReference type="EnsemblMetazoa" id="ISCW003796-PA"/>
    </source>
</evidence>
<dbReference type="EMBL" id="ABJB010274485">
    <property type="status" value="NOT_ANNOTATED_CDS"/>
    <property type="molecule type" value="Genomic_DNA"/>
</dbReference>
<keyword evidence="6" id="KW-1185">Reference proteome</keyword>
<feature type="signal peptide" evidence="2">
    <location>
        <begin position="1"/>
        <end position="29"/>
    </location>
</feature>
<dbReference type="EMBL" id="ABJB010693057">
    <property type="status" value="NOT_ANNOTATED_CDS"/>
    <property type="molecule type" value="Genomic_DNA"/>
</dbReference>
<evidence type="ECO:0000256" key="2">
    <source>
        <dbReference type="SAM" id="SignalP"/>
    </source>
</evidence>
<name>B7PEB7_IXOSC</name>
<dbReference type="EMBL" id="DS694764">
    <property type="protein sequence ID" value="EEC04939.1"/>
    <property type="molecule type" value="Genomic_DNA"/>
</dbReference>
<dbReference type="InterPro" id="IPR043502">
    <property type="entry name" value="DNA/RNA_pol_sf"/>
</dbReference>
<dbReference type="AlphaFoldDB" id="B7PEB7"/>
<dbReference type="SUPFAM" id="SSF56672">
    <property type="entry name" value="DNA/RNA polymerases"/>
    <property type="match status" value="1"/>
</dbReference>
<dbReference type="PANTHER" id="PTHR47027">
    <property type="entry name" value="REVERSE TRANSCRIPTASE DOMAIN-CONTAINING PROTEIN"/>
    <property type="match status" value="1"/>
</dbReference>
<evidence type="ECO:0000313" key="6">
    <source>
        <dbReference type="Proteomes" id="UP000001555"/>
    </source>
</evidence>
<dbReference type="Gene3D" id="3.30.70.270">
    <property type="match status" value="1"/>
</dbReference>
<reference evidence="5" key="2">
    <citation type="submission" date="2020-05" db="UniProtKB">
        <authorList>
            <consortium name="EnsemblMetazoa"/>
        </authorList>
    </citation>
    <scope>IDENTIFICATION</scope>
    <source>
        <strain evidence="5">wikel</strain>
    </source>
</reference>
<feature type="chain" id="PRO_5010826037" description="Reverse transcriptase domain-containing protein" evidence="2">
    <location>
        <begin position="30"/>
        <end position="161"/>
    </location>
</feature>
<dbReference type="Proteomes" id="UP000001555">
    <property type="component" value="Unassembled WGS sequence"/>
</dbReference>
<dbReference type="PROSITE" id="PS50878">
    <property type="entry name" value="RT_POL"/>
    <property type="match status" value="1"/>
</dbReference>
<sequence length="161" mass="17692">MCCGICQACPLSGLLFNLVVDLVIRKVQGTTADHCILAYADDLTLLARDPKSLKENINQIEEEAGKLGLSLNAAKCRRMLHLSGHTHVELQDSNFVVNEAQIPVIRDFETFAYLRRPQLCNQPINDPDVLHCLSEFSGGDSPSHVPNVILPDGSLSEDSRP</sequence>
<feature type="region of interest" description="Disordered" evidence="1">
    <location>
        <begin position="139"/>
        <end position="161"/>
    </location>
</feature>
<evidence type="ECO:0000259" key="3">
    <source>
        <dbReference type="PROSITE" id="PS50878"/>
    </source>
</evidence>
<dbReference type="STRING" id="6945.B7PEB7"/>
<dbReference type="InterPro" id="IPR000477">
    <property type="entry name" value="RT_dom"/>
</dbReference>
<dbReference type="EnsemblMetazoa" id="ISCW003796-RA">
    <property type="protein sequence ID" value="ISCW003796-PA"/>
    <property type="gene ID" value="ISCW003796"/>
</dbReference>
<dbReference type="VEuPathDB" id="VectorBase:ISCI003796"/>
<gene>
    <name evidence="4" type="ORF">IscW_ISCW003796</name>
</gene>
<evidence type="ECO:0000313" key="4">
    <source>
        <dbReference type="EMBL" id="EEC04939.1"/>
    </source>
</evidence>
<evidence type="ECO:0000256" key="1">
    <source>
        <dbReference type="SAM" id="MobiDB-lite"/>
    </source>
</evidence>
<dbReference type="InParanoid" id="B7PEB7"/>